<dbReference type="Proteomes" id="UP000728032">
    <property type="component" value="Unassembled WGS sequence"/>
</dbReference>
<evidence type="ECO:0000256" key="1">
    <source>
        <dbReference type="SAM" id="Phobius"/>
    </source>
</evidence>
<dbReference type="EMBL" id="OC918425">
    <property type="protein sequence ID" value="CAD7649378.1"/>
    <property type="molecule type" value="Genomic_DNA"/>
</dbReference>
<evidence type="ECO:0000313" key="3">
    <source>
        <dbReference type="Proteomes" id="UP000728032"/>
    </source>
</evidence>
<protein>
    <submittedName>
        <fullName evidence="2">Uncharacterized protein</fullName>
    </submittedName>
</protein>
<keyword evidence="1" id="KW-1133">Transmembrane helix</keyword>
<name>A0A7R9LX06_9ACAR</name>
<sequence>MAIQHIEMSMRPGGIPRTHIAALAVSVIGVLVVPTIGLLATYKQHFGLATTFALLLTVTTITGAIGLHNQFVMPFGSTPAL</sequence>
<keyword evidence="3" id="KW-1185">Reference proteome</keyword>
<feature type="transmembrane region" description="Helical" evidence="1">
    <location>
        <begin position="46"/>
        <end position="67"/>
    </location>
</feature>
<organism evidence="2">
    <name type="scientific">Oppiella nova</name>
    <dbReference type="NCBI Taxonomy" id="334625"/>
    <lineage>
        <taxon>Eukaryota</taxon>
        <taxon>Metazoa</taxon>
        <taxon>Ecdysozoa</taxon>
        <taxon>Arthropoda</taxon>
        <taxon>Chelicerata</taxon>
        <taxon>Arachnida</taxon>
        <taxon>Acari</taxon>
        <taxon>Acariformes</taxon>
        <taxon>Sarcoptiformes</taxon>
        <taxon>Oribatida</taxon>
        <taxon>Brachypylina</taxon>
        <taxon>Oppioidea</taxon>
        <taxon>Oppiidae</taxon>
        <taxon>Oppiella</taxon>
    </lineage>
</organism>
<accession>A0A7R9LX06</accession>
<evidence type="ECO:0000313" key="2">
    <source>
        <dbReference type="EMBL" id="CAD7649378.1"/>
    </source>
</evidence>
<gene>
    <name evidence="2" type="ORF">ONB1V03_LOCUS7260</name>
</gene>
<reference evidence="2" key="1">
    <citation type="submission" date="2020-11" db="EMBL/GenBank/DDBJ databases">
        <authorList>
            <person name="Tran Van P."/>
        </authorList>
    </citation>
    <scope>NUCLEOTIDE SEQUENCE</scope>
</reference>
<dbReference type="EMBL" id="CAJPVJ010003600">
    <property type="protein sequence ID" value="CAG2167763.1"/>
    <property type="molecule type" value="Genomic_DNA"/>
</dbReference>
<feature type="transmembrane region" description="Helical" evidence="1">
    <location>
        <begin position="20"/>
        <end position="40"/>
    </location>
</feature>
<dbReference type="AlphaFoldDB" id="A0A7R9LX06"/>
<keyword evidence="1" id="KW-0812">Transmembrane</keyword>
<proteinExistence type="predicted"/>
<keyword evidence="1" id="KW-0472">Membrane</keyword>